<gene>
    <name evidence="2" type="ORF">DFH07DRAFT_742154</name>
</gene>
<dbReference type="InterPro" id="IPR008906">
    <property type="entry name" value="HATC_C_dom"/>
</dbReference>
<dbReference type="InterPro" id="IPR012337">
    <property type="entry name" value="RNaseH-like_sf"/>
</dbReference>
<comment type="caution">
    <text evidence="2">The sequence shown here is derived from an EMBL/GenBank/DDBJ whole genome shotgun (WGS) entry which is preliminary data.</text>
</comment>
<accession>A0AAD7J5G6</accession>
<dbReference type="Proteomes" id="UP001215280">
    <property type="component" value="Unassembled WGS sequence"/>
</dbReference>
<reference evidence="2" key="1">
    <citation type="submission" date="2023-03" db="EMBL/GenBank/DDBJ databases">
        <title>Massive genome expansion in bonnet fungi (Mycena s.s.) driven by repeated elements and novel gene families across ecological guilds.</title>
        <authorList>
            <consortium name="Lawrence Berkeley National Laboratory"/>
            <person name="Harder C.B."/>
            <person name="Miyauchi S."/>
            <person name="Viragh M."/>
            <person name="Kuo A."/>
            <person name="Thoen E."/>
            <person name="Andreopoulos B."/>
            <person name="Lu D."/>
            <person name="Skrede I."/>
            <person name="Drula E."/>
            <person name="Henrissat B."/>
            <person name="Morin E."/>
            <person name="Kohler A."/>
            <person name="Barry K."/>
            <person name="LaButti K."/>
            <person name="Morin E."/>
            <person name="Salamov A."/>
            <person name="Lipzen A."/>
            <person name="Mereny Z."/>
            <person name="Hegedus B."/>
            <person name="Baldrian P."/>
            <person name="Stursova M."/>
            <person name="Weitz H."/>
            <person name="Taylor A."/>
            <person name="Grigoriev I.V."/>
            <person name="Nagy L.G."/>
            <person name="Martin F."/>
            <person name="Kauserud H."/>
        </authorList>
    </citation>
    <scope>NUCLEOTIDE SEQUENCE</scope>
    <source>
        <strain evidence="2">CBHHK188m</strain>
    </source>
</reference>
<evidence type="ECO:0000313" key="2">
    <source>
        <dbReference type="EMBL" id="KAJ7757377.1"/>
    </source>
</evidence>
<protein>
    <recommendedName>
        <fullName evidence="1">HAT C-terminal dimerisation domain-containing protein</fullName>
    </recommendedName>
</protein>
<evidence type="ECO:0000259" key="1">
    <source>
        <dbReference type="Pfam" id="PF05699"/>
    </source>
</evidence>
<dbReference type="GO" id="GO:0046983">
    <property type="term" value="F:protein dimerization activity"/>
    <property type="evidence" value="ECO:0007669"/>
    <property type="project" value="InterPro"/>
</dbReference>
<feature type="domain" description="HAT C-terminal dimerisation" evidence="1">
    <location>
        <begin position="20"/>
        <end position="74"/>
    </location>
</feature>
<keyword evidence="3" id="KW-1185">Reference proteome</keyword>
<sequence>MVILLPVKSWSYCDGFFSSWWANSLSTHLLVEGTLPFMVCVARDILAIPGLSISVEHLFSSVKHTLLDACSSMTAEWT</sequence>
<name>A0AAD7J5G6_9AGAR</name>
<evidence type="ECO:0000313" key="3">
    <source>
        <dbReference type="Proteomes" id="UP001215280"/>
    </source>
</evidence>
<organism evidence="2 3">
    <name type="scientific">Mycena maculata</name>
    <dbReference type="NCBI Taxonomy" id="230809"/>
    <lineage>
        <taxon>Eukaryota</taxon>
        <taxon>Fungi</taxon>
        <taxon>Dikarya</taxon>
        <taxon>Basidiomycota</taxon>
        <taxon>Agaricomycotina</taxon>
        <taxon>Agaricomycetes</taxon>
        <taxon>Agaricomycetidae</taxon>
        <taxon>Agaricales</taxon>
        <taxon>Marasmiineae</taxon>
        <taxon>Mycenaceae</taxon>
        <taxon>Mycena</taxon>
    </lineage>
</organism>
<dbReference type="AlphaFoldDB" id="A0AAD7J5G6"/>
<dbReference type="EMBL" id="JARJLG010000058">
    <property type="protein sequence ID" value="KAJ7757377.1"/>
    <property type="molecule type" value="Genomic_DNA"/>
</dbReference>
<proteinExistence type="predicted"/>
<dbReference type="Pfam" id="PF05699">
    <property type="entry name" value="Dimer_Tnp_hAT"/>
    <property type="match status" value="1"/>
</dbReference>
<dbReference type="SUPFAM" id="SSF53098">
    <property type="entry name" value="Ribonuclease H-like"/>
    <property type="match status" value="1"/>
</dbReference>